<comment type="subcellular location">
    <subcellularLocation>
        <location evidence="9">Cytoplasm</location>
    </subcellularLocation>
</comment>
<keyword evidence="2 9" id="KW-0690">Ribosome biogenesis</keyword>
<comment type="cofactor">
    <cofactor evidence="9">
        <name>Zn(2+)</name>
        <dbReference type="ChEBI" id="CHEBI:29105"/>
    </cofactor>
    <text evidence="9">Binds 1 zinc ion.</text>
</comment>
<dbReference type="Pfam" id="PF02130">
    <property type="entry name" value="YbeY"/>
    <property type="match status" value="1"/>
</dbReference>
<keyword evidence="8 9" id="KW-0862">Zinc</keyword>
<dbReference type="InterPro" id="IPR023091">
    <property type="entry name" value="MetalPrtase_cat_dom_sf_prd"/>
</dbReference>
<gene>
    <name evidence="9" type="primary">ybeY</name>
    <name evidence="10" type="ORF">AshY1_05490</name>
</gene>
<dbReference type="HAMAP" id="MF_00009">
    <property type="entry name" value="Endoribonucl_YbeY"/>
    <property type="match status" value="1"/>
</dbReference>
<dbReference type="Proteomes" id="UP001484199">
    <property type="component" value="Chromosome"/>
</dbReference>
<dbReference type="EC" id="3.1.-.-" evidence="9"/>
<evidence type="ECO:0000256" key="9">
    <source>
        <dbReference type="HAMAP-Rule" id="MF_00009"/>
    </source>
</evidence>
<evidence type="ECO:0000313" key="10">
    <source>
        <dbReference type="EMBL" id="WYY26645.1"/>
    </source>
</evidence>
<evidence type="ECO:0000256" key="8">
    <source>
        <dbReference type="ARBA" id="ARBA00022833"/>
    </source>
</evidence>
<evidence type="ECO:0000313" key="11">
    <source>
        <dbReference type="Proteomes" id="UP001484199"/>
    </source>
</evidence>
<reference evidence="10" key="1">
    <citation type="submission" date="2024-03" db="EMBL/GenBank/DDBJ databases">
        <title>The Complete Genome of 'Candidatus Phytoplasma fraxini' AshY1 from the Ash Yellows Group.</title>
        <authorList>
            <person name="Boehm J.W."/>
            <person name="Huettel B."/>
            <person name="Schneider B."/>
            <person name="Kube M."/>
        </authorList>
    </citation>
    <scope>NUCLEOTIDE SEQUENCE [LARGE SCALE GENOMIC DNA]</scope>
    <source>
        <strain evidence="10">AshY1</strain>
    </source>
</reference>
<keyword evidence="7 9" id="KW-0378">Hydrolase</keyword>
<keyword evidence="5 9" id="KW-0479">Metal-binding</keyword>
<sequence length="134" mass="15753">MIIEIYNETKKNVTQFKNILINIFDSIKDEKKINIIFISDDEMQKMNFYYCQKNYITDVLTFPNTNSDEYLGDIFISLMKASEQAQKVGHSVIREIAFLVIHGYLHLKGYNDDTEESLQEMISIQEDILKQNNI</sequence>
<feature type="binding site" evidence="9">
    <location>
        <position position="102"/>
    </location>
    <ligand>
        <name>Zn(2+)</name>
        <dbReference type="ChEBI" id="CHEBI:29105"/>
        <note>catalytic</note>
    </ligand>
</feature>
<keyword evidence="4 9" id="KW-0540">Nuclease</keyword>
<comment type="function">
    <text evidence="9">Single strand-specific metallo-endoribonuclease involved in late-stage 70S ribosome quality control and in maturation of the 3' terminus of the 16S rRNA.</text>
</comment>
<protein>
    <recommendedName>
        <fullName evidence="9">Endoribonuclease YbeY</fullName>
        <ecNumber evidence="9">3.1.-.-</ecNumber>
    </recommendedName>
</protein>
<evidence type="ECO:0000256" key="6">
    <source>
        <dbReference type="ARBA" id="ARBA00022759"/>
    </source>
</evidence>
<dbReference type="PANTHER" id="PTHR46986">
    <property type="entry name" value="ENDORIBONUCLEASE YBEY, CHLOROPLASTIC"/>
    <property type="match status" value="1"/>
</dbReference>
<evidence type="ECO:0000256" key="4">
    <source>
        <dbReference type="ARBA" id="ARBA00022722"/>
    </source>
</evidence>
<dbReference type="EMBL" id="CP146843">
    <property type="protein sequence ID" value="WYY26645.1"/>
    <property type="molecule type" value="Genomic_DNA"/>
</dbReference>
<comment type="similarity">
    <text evidence="1 9">Belongs to the endoribonuclease YbeY family.</text>
</comment>
<dbReference type="Gene3D" id="3.40.390.30">
    <property type="entry name" value="Metalloproteases ('zincins'), catalytic domain"/>
    <property type="match status" value="1"/>
</dbReference>
<organism evidence="10 11">
    <name type="scientific">Ash yellows phytoplasma</name>
    <dbReference type="NCBI Taxonomy" id="35780"/>
    <lineage>
        <taxon>Bacteria</taxon>
        <taxon>Bacillati</taxon>
        <taxon>Mycoplasmatota</taxon>
        <taxon>Mollicutes</taxon>
        <taxon>Acholeplasmatales</taxon>
        <taxon>Acholeplasmataceae</taxon>
        <taxon>Candidatus Phytoplasma</taxon>
        <taxon>16SrVII (Ash yellows group)</taxon>
    </lineage>
</organism>
<feature type="binding site" evidence="9">
    <location>
        <position position="112"/>
    </location>
    <ligand>
        <name>Zn(2+)</name>
        <dbReference type="ChEBI" id="CHEBI:29105"/>
        <note>catalytic</note>
    </ligand>
</feature>
<keyword evidence="9" id="KW-0963">Cytoplasm</keyword>
<dbReference type="SUPFAM" id="SSF55486">
    <property type="entry name" value="Metalloproteases ('zincins'), catalytic domain"/>
    <property type="match status" value="1"/>
</dbReference>
<evidence type="ECO:0000256" key="1">
    <source>
        <dbReference type="ARBA" id="ARBA00010875"/>
    </source>
</evidence>
<feature type="binding site" evidence="9">
    <location>
        <position position="106"/>
    </location>
    <ligand>
        <name>Zn(2+)</name>
        <dbReference type="ChEBI" id="CHEBI:29105"/>
        <note>catalytic</note>
    </ligand>
</feature>
<dbReference type="InterPro" id="IPR002036">
    <property type="entry name" value="YbeY"/>
</dbReference>
<dbReference type="NCBIfam" id="TIGR00043">
    <property type="entry name" value="rRNA maturation RNase YbeY"/>
    <property type="match status" value="1"/>
</dbReference>
<proteinExistence type="inferred from homology"/>
<accession>A0ABZ2U8U4</accession>
<dbReference type="RefSeq" id="WP_341266547.1">
    <property type="nucleotide sequence ID" value="NZ_CP146843.1"/>
</dbReference>
<dbReference type="PANTHER" id="PTHR46986:SF1">
    <property type="entry name" value="ENDORIBONUCLEASE YBEY, CHLOROPLASTIC"/>
    <property type="match status" value="1"/>
</dbReference>
<evidence type="ECO:0000256" key="3">
    <source>
        <dbReference type="ARBA" id="ARBA00022552"/>
    </source>
</evidence>
<evidence type="ECO:0000256" key="5">
    <source>
        <dbReference type="ARBA" id="ARBA00022723"/>
    </source>
</evidence>
<keyword evidence="3 9" id="KW-0698">rRNA processing</keyword>
<name>A0ABZ2U8U4_ASHYP</name>
<keyword evidence="11" id="KW-1185">Reference proteome</keyword>
<evidence type="ECO:0000256" key="2">
    <source>
        <dbReference type="ARBA" id="ARBA00022517"/>
    </source>
</evidence>
<keyword evidence="6 9" id="KW-0255">Endonuclease</keyword>
<evidence type="ECO:0000256" key="7">
    <source>
        <dbReference type="ARBA" id="ARBA00022801"/>
    </source>
</evidence>